<dbReference type="OMA" id="YEMELFK"/>
<sequence>MNSMRRSRRKSFDELVKENKQQLLSDRDAIDRIEERIEKRYEMKLFKQAE</sequence>
<protein>
    <submittedName>
        <fullName evidence="1">Uncharacterized protein</fullName>
    </submittedName>
</protein>
<organism evidence="1 2">
    <name type="scientific">Bacillus cereus</name>
    <dbReference type="NCBI Taxonomy" id="1396"/>
    <lineage>
        <taxon>Bacteria</taxon>
        <taxon>Bacillati</taxon>
        <taxon>Bacillota</taxon>
        <taxon>Bacilli</taxon>
        <taxon>Bacillales</taxon>
        <taxon>Bacillaceae</taxon>
        <taxon>Bacillus</taxon>
        <taxon>Bacillus cereus group</taxon>
    </lineage>
</organism>
<dbReference type="EMBL" id="LJKA01000004">
    <property type="protein sequence ID" value="KZD41126.1"/>
    <property type="molecule type" value="Genomic_DNA"/>
</dbReference>
<name>A0A068N9T6_BACCE</name>
<accession>A0A068N9T6</accession>
<dbReference type="Proteomes" id="UP000076501">
    <property type="component" value="Unassembled WGS sequence"/>
</dbReference>
<dbReference type="KEGG" id="bcef:BcrFT9_02756"/>
<evidence type="ECO:0000313" key="1">
    <source>
        <dbReference type="EMBL" id="KZD41126.1"/>
    </source>
</evidence>
<reference evidence="1 2" key="1">
    <citation type="submission" date="2015-09" db="EMBL/GenBank/DDBJ databases">
        <title>Bacillus cereus food isolates.</title>
        <authorList>
            <person name="Boekhorst J."/>
        </authorList>
    </citation>
    <scope>NUCLEOTIDE SEQUENCE [LARGE SCALE GENOMIC DNA]</scope>
    <source>
        <strain evidence="1 2">B4082</strain>
    </source>
</reference>
<dbReference type="AlphaFoldDB" id="A0A068N9T6"/>
<dbReference type="InterPro" id="IPR025004">
    <property type="entry name" value="SenN/SenS"/>
</dbReference>
<comment type="caution">
    <text evidence="1">The sequence shown here is derived from an EMBL/GenBank/DDBJ whole genome shotgun (WGS) entry which is preliminary data.</text>
</comment>
<gene>
    <name evidence="1" type="ORF">B4082_0515</name>
</gene>
<dbReference type="Pfam" id="PF13040">
    <property type="entry name" value="Fur_reg_FbpB"/>
    <property type="match status" value="1"/>
</dbReference>
<evidence type="ECO:0000313" key="2">
    <source>
        <dbReference type="Proteomes" id="UP000076501"/>
    </source>
</evidence>
<dbReference type="PATRIC" id="fig|1396.420.peg.3754"/>
<proteinExistence type="predicted"/>